<comment type="cofactor">
    <cofactor evidence="9">
        <name>Zn(2+)</name>
        <dbReference type="ChEBI" id="CHEBI:29105"/>
    </cofactor>
    <text evidence="9">Binds 1 zinc ion per subunit.</text>
</comment>
<feature type="binding site" evidence="9">
    <location>
        <position position="257"/>
    </location>
    <ligand>
        <name>Zn(2+)</name>
        <dbReference type="ChEBI" id="CHEBI:29105"/>
    </ligand>
</feature>
<dbReference type="Pfam" id="PF00815">
    <property type="entry name" value="Histidinol_dh"/>
    <property type="match status" value="1"/>
</dbReference>
<feature type="binding site" evidence="9">
    <location>
        <position position="260"/>
    </location>
    <ligand>
        <name>Zn(2+)</name>
        <dbReference type="ChEBI" id="CHEBI:29105"/>
    </ligand>
</feature>
<feature type="binding site" evidence="8">
    <location>
        <position position="257"/>
    </location>
    <ligand>
        <name>substrate</name>
    </ligand>
</feature>
<dbReference type="InterPro" id="IPR012131">
    <property type="entry name" value="Hstdl_DH"/>
</dbReference>
<keyword evidence="4 5" id="KW-0560">Oxidoreductase</keyword>
<evidence type="ECO:0000256" key="10">
    <source>
        <dbReference type="RuleBase" id="RU004175"/>
    </source>
</evidence>
<evidence type="ECO:0000256" key="2">
    <source>
        <dbReference type="ARBA" id="ARBA00022723"/>
    </source>
</evidence>
<evidence type="ECO:0000256" key="7">
    <source>
        <dbReference type="PIRSR" id="PIRSR000099-2"/>
    </source>
</evidence>
<comment type="caution">
    <text evidence="11">The sequence shown here is derived from an EMBL/GenBank/DDBJ whole genome shotgun (WGS) entry which is preliminary data.</text>
</comment>
<dbReference type="Gene3D" id="3.40.50.1980">
    <property type="entry name" value="Nitrogenase molybdenum iron protein domain"/>
    <property type="match status" value="2"/>
</dbReference>
<sequence>MRRIVWNQATASQRADALARPDLRADPAMRRRVTAMLDAVAEGGWDAVATLARTIDGAAPERVSVAPIAAQARAELDAEAVAAIELAASNIRTFHEASRPQDIAVETMPGLTVRKLWRAIPRVGLYVPGGVTPLFSSLLMQALPARAARVEELIVVTPPRKDGGLDPALALAAELCGIDAVWTLGGAQAVAAMAFGAGEIPACDKVCGPGNAWVAEAKAQIAARGIAIDLPAGPSELMVIADAGANPRVVAADLLGQAEHDAHAQVLLATDSAELAQMVEAEVERLLEELPRADQARAAIDNSRIVLVETLADAVGIANDYAPEHLSLAVAAPDALIDDIVNAGAVFVGYQGAESFGDYCAGSSHVLPTDRAARAWGGISTHTFMKAISVQHITPERAAALAAPTAAMARLEGLEAHARSAEMRGNV</sequence>
<keyword evidence="7" id="KW-0520">NAD</keyword>
<evidence type="ECO:0000256" key="4">
    <source>
        <dbReference type="ARBA" id="ARBA00023002"/>
    </source>
</evidence>
<evidence type="ECO:0000256" key="6">
    <source>
        <dbReference type="PIRSR" id="PIRSR000099-1"/>
    </source>
</evidence>
<accession>A0A6I4U6U9</accession>
<dbReference type="Gene3D" id="1.20.5.1300">
    <property type="match status" value="1"/>
</dbReference>
<feature type="binding site" evidence="7">
    <location>
        <position position="126"/>
    </location>
    <ligand>
        <name>NAD(+)</name>
        <dbReference type="ChEBI" id="CHEBI:57540"/>
    </ligand>
</feature>
<evidence type="ECO:0000256" key="1">
    <source>
        <dbReference type="ARBA" id="ARBA00010178"/>
    </source>
</evidence>
<organism evidence="11 12">
    <name type="scientific">Alteriqipengyuania halimionae</name>
    <dbReference type="NCBI Taxonomy" id="1926630"/>
    <lineage>
        <taxon>Bacteria</taxon>
        <taxon>Pseudomonadati</taxon>
        <taxon>Pseudomonadota</taxon>
        <taxon>Alphaproteobacteria</taxon>
        <taxon>Sphingomonadales</taxon>
        <taxon>Erythrobacteraceae</taxon>
        <taxon>Alteriqipengyuania</taxon>
    </lineage>
</organism>
<dbReference type="SUPFAM" id="SSF53720">
    <property type="entry name" value="ALDH-like"/>
    <property type="match status" value="1"/>
</dbReference>
<dbReference type="EMBL" id="WTYR01000001">
    <property type="protein sequence ID" value="MXP10555.1"/>
    <property type="molecule type" value="Genomic_DNA"/>
</dbReference>
<dbReference type="PANTHER" id="PTHR21256">
    <property type="entry name" value="HISTIDINOL DEHYDROGENASE HDH"/>
    <property type="match status" value="1"/>
</dbReference>
<evidence type="ECO:0000256" key="5">
    <source>
        <dbReference type="PIRNR" id="PIRNR000099"/>
    </source>
</evidence>
<feature type="binding site" evidence="7">
    <location>
        <position position="188"/>
    </location>
    <ligand>
        <name>NAD(+)</name>
        <dbReference type="ChEBI" id="CHEBI:57540"/>
    </ligand>
</feature>
<dbReference type="InterPro" id="IPR016161">
    <property type="entry name" value="Ald_DH/histidinol_DH"/>
</dbReference>
<dbReference type="CDD" id="cd06572">
    <property type="entry name" value="Histidinol_dh"/>
    <property type="match status" value="1"/>
</dbReference>
<feature type="binding site" evidence="8">
    <location>
        <position position="260"/>
    </location>
    <ligand>
        <name>substrate</name>
    </ligand>
</feature>
<keyword evidence="12" id="KW-1185">Reference proteome</keyword>
<keyword evidence="2 9" id="KW-0479">Metal-binding</keyword>
<dbReference type="PRINTS" id="PR00083">
    <property type="entry name" value="HOLDHDRGNASE"/>
</dbReference>
<evidence type="ECO:0000313" key="11">
    <source>
        <dbReference type="EMBL" id="MXP10555.1"/>
    </source>
</evidence>
<dbReference type="GO" id="GO:0046872">
    <property type="term" value="F:metal ion binding"/>
    <property type="evidence" value="ECO:0007669"/>
    <property type="project" value="UniProtKB-KW"/>
</dbReference>
<feature type="binding site" evidence="8">
    <location>
        <position position="235"/>
    </location>
    <ligand>
        <name>substrate</name>
    </ligand>
</feature>
<feature type="binding site" evidence="8">
    <location>
        <position position="412"/>
    </location>
    <ligand>
        <name>substrate</name>
    </ligand>
</feature>
<protein>
    <submittedName>
        <fullName evidence="11">Histidinol dehydrogenase</fullName>
        <ecNumber evidence="11">1.1.1.23</ecNumber>
    </submittedName>
</protein>
<gene>
    <name evidence="11" type="primary">hisD</name>
    <name evidence="11" type="ORF">GRI68_10235</name>
</gene>
<feature type="binding site" evidence="8">
    <location>
        <position position="325"/>
    </location>
    <ligand>
        <name>substrate</name>
    </ligand>
</feature>
<dbReference type="PROSITE" id="PS00611">
    <property type="entry name" value="HISOL_DEHYDROGENASE"/>
    <property type="match status" value="1"/>
</dbReference>
<dbReference type="Proteomes" id="UP000429229">
    <property type="component" value="Unassembled WGS sequence"/>
</dbReference>
<dbReference type="GO" id="GO:0005829">
    <property type="term" value="C:cytosol"/>
    <property type="evidence" value="ECO:0007669"/>
    <property type="project" value="TreeGrafter"/>
</dbReference>
<reference evidence="11 12" key="1">
    <citation type="submission" date="2019-12" db="EMBL/GenBank/DDBJ databases">
        <title>Genomic-based taxomic classification of the family Erythrobacteraceae.</title>
        <authorList>
            <person name="Xu L."/>
        </authorList>
    </citation>
    <scope>NUCLEOTIDE SEQUENCE [LARGE SCALE GENOMIC DNA]</scope>
    <source>
        <strain evidence="11 12">LMG 29519</strain>
    </source>
</reference>
<comment type="similarity">
    <text evidence="1 5 10">Belongs to the histidinol dehydrogenase family.</text>
</comment>
<feature type="binding site" evidence="9">
    <location>
        <position position="358"/>
    </location>
    <ligand>
        <name>Zn(2+)</name>
        <dbReference type="ChEBI" id="CHEBI:29105"/>
    </ligand>
</feature>
<feature type="active site" description="Proton acceptor" evidence="6">
    <location>
        <position position="324"/>
    </location>
</feature>
<feature type="binding site" evidence="8">
    <location>
        <position position="417"/>
    </location>
    <ligand>
        <name>substrate</name>
    </ligand>
</feature>
<dbReference type="InterPro" id="IPR022695">
    <property type="entry name" value="Histidinol_DH_monofunct"/>
</dbReference>
<feature type="binding site" evidence="7">
    <location>
        <position position="211"/>
    </location>
    <ligand>
        <name>NAD(+)</name>
        <dbReference type="ChEBI" id="CHEBI:57540"/>
    </ligand>
</feature>
<dbReference type="GO" id="GO:0004399">
    <property type="term" value="F:histidinol dehydrogenase activity"/>
    <property type="evidence" value="ECO:0007669"/>
    <property type="project" value="UniProtKB-EC"/>
</dbReference>
<proteinExistence type="inferred from homology"/>
<dbReference type="NCBIfam" id="TIGR00069">
    <property type="entry name" value="hisD"/>
    <property type="match status" value="1"/>
</dbReference>
<dbReference type="OrthoDB" id="9805269at2"/>
<evidence type="ECO:0000313" key="12">
    <source>
        <dbReference type="Proteomes" id="UP000429229"/>
    </source>
</evidence>
<dbReference type="RefSeq" id="WP_160617145.1">
    <property type="nucleotide sequence ID" value="NZ_WTYR01000001.1"/>
</dbReference>
<evidence type="ECO:0000256" key="9">
    <source>
        <dbReference type="PIRSR" id="PIRSR000099-4"/>
    </source>
</evidence>
<dbReference type="FunFam" id="3.40.50.1980:FF:000001">
    <property type="entry name" value="Histidinol dehydrogenase"/>
    <property type="match status" value="1"/>
</dbReference>
<dbReference type="AlphaFoldDB" id="A0A6I4U6U9"/>
<dbReference type="GO" id="GO:0051287">
    <property type="term" value="F:NAD binding"/>
    <property type="evidence" value="ECO:0007669"/>
    <property type="project" value="InterPro"/>
</dbReference>
<keyword evidence="3 9" id="KW-0862">Zinc</keyword>
<name>A0A6I4U6U9_9SPHN</name>
<feature type="binding site" evidence="9">
    <location>
        <position position="417"/>
    </location>
    <ligand>
        <name>Zn(2+)</name>
        <dbReference type="ChEBI" id="CHEBI:29105"/>
    </ligand>
</feature>
<dbReference type="GO" id="GO:0000105">
    <property type="term" value="P:L-histidine biosynthetic process"/>
    <property type="evidence" value="ECO:0007669"/>
    <property type="project" value="InterPro"/>
</dbReference>
<feature type="active site" description="Proton acceptor" evidence="6">
    <location>
        <position position="325"/>
    </location>
</feature>
<evidence type="ECO:0000256" key="3">
    <source>
        <dbReference type="ARBA" id="ARBA00022833"/>
    </source>
</evidence>
<dbReference type="InterPro" id="IPR001692">
    <property type="entry name" value="Histidinol_DH_CS"/>
</dbReference>
<dbReference type="PIRSF" id="PIRSF000099">
    <property type="entry name" value="Histidinol_dh"/>
    <property type="match status" value="1"/>
</dbReference>
<feature type="binding site" evidence="8">
    <location>
        <position position="358"/>
    </location>
    <ligand>
        <name>substrate</name>
    </ligand>
</feature>
<dbReference type="PANTHER" id="PTHR21256:SF2">
    <property type="entry name" value="HISTIDINE BIOSYNTHESIS TRIFUNCTIONAL PROTEIN"/>
    <property type="match status" value="1"/>
</dbReference>
<dbReference type="EC" id="1.1.1.23" evidence="11"/>
<evidence type="ECO:0000256" key="8">
    <source>
        <dbReference type="PIRSR" id="PIRSR000099-3"/>
    </source>
</evidence>